<dbReference type="GO" id="GO:0006547">
    <property type="term" value="P:L-histidine metabolic process"/>
    <property type="evidence" value="ECO:0007669"/>
    <property type="project" value="UniProtKB-KW"/>
</dbReference>
<evidence type="ECO:0000256" key="5">
    <source>
        <dbReference type="PROSITE-ProRule" id="PRU00742"/>
    </source>
</evidence>
<dbReference type="Gene3D" id="3.40.800.10">
    <property type="entry name" value="Ureohydrolase domain"/>
    <property type="match status" value="1"/>
</dbReference>
<dbReference type="GO" id="GO:0033389">
    <property type="term" value="P:putrescine biosynthetic process from arginine, via agmatine"/>
    <property type="evidence" value="ECO:0007669"/>
    <property type="project" value="TreeGrafter"/>
</dbReference>
<keyword evidence="1" id="KW-0479">Metal-binding</keyword>
<keyword evidence="2 6" id="KW-0378">Hydrolase</keyword>
<dbReference type="Proteomes" id="UP000177152">
    <property type="component" value="Unassembled WGS sequence"/>
</dbReference>
<keyword evidence="4" id="KW-0464">Manganese</keyword>
<evidence type="ECO:0000256" key="2">
    <source>
        <dbReference type="ARBA" id="ARBA00022801"/>
    </source>
</evidence>
<accession>A0A1G2K2E2</accession>
<comment type="similarity">
    <text evidence="5 6">Belongs to the arginase family.</text>
</comment>
<keyword evidence="3" id="KW-0369">Histidine metabolism</keyword>
<dbReference type="PANTHER" id="PTHR11358:SF35">
    <property type="entry name" value="FORMIMIDOYLGLUTAMASE"/>
    <property type="match status" value="1"/>
</dbReference>
<evidence type="ECO:0008006" key="9">
    <source>
        <dbReference type="Google" id="ProtNLM"/>
    </source>
</evidence>
<evidence type="ECO:0000256" key="6">
    <source>
        <dbReference type="RuleBase" id="RU003684"/>
    </source>
</evidence>
<dbReference type="CDD" id="cd09990">
    <property type="entry name" value="Agmatinase-like"/>
    <property type="match status" value="1"/>
</dbReference>
<evidence type="ECO:0000256" key="4">
    <source>
        <dbReference type="ARBA" id="ARBA00023211"/>
    </source>
</evidence>
<dbReference type="GO" id="GO:0046872">
    <property type="term" value="F:metal ion binding"/>
    <property type="evidence" value="ECO:0007669"/>
    <property type="project" value="UniProtKB-KW"/>
</dbReference>
<organism evidence="7 8">
    <name type="scientific">Candidatus Sungbacteria bacterium RIFCSPHIGHO2_01_FULL_47_32</name>
    <dbReference type="NCBI Taxonomy" id="1802264"/>
    <lineage>
        <taxon>Bacteria</taxon>
        <taxon>Candidatus Sungiibacteriota</taxon>
    </lineage>
</organism>
<proteinExistence type="inferred from homology"/>
<dbReference type="AlphaFoldDB" id="A0A1G2K2E2"/>
<dbReference type="Pfam" id="PF00491">
    <property type="entry name" value="Arginase"/>
    <property type="match status" value="1"/>
</dbReference>
<dbReference type="InterPro" id="IPR023696">
    <property type="entry name" value="Ureohydrolase_dom_sf"/>
</dbReference>
<evidence type="ECO:0000313" key="8">
    <source>
        <dbReference type="Proteomes" id="UP000177152"/>
    </source>
</evidence>
<protein>
    <recommendedName>
        <fullName evidence="9">Formimidoylglutamase</fullName>
    </recommendedName>
</protein>
<gene>
    <name evidence="7" type="ORF">A2633_04525</name>
</gene>
<dbReference type="PANTHER" id="PTHR11358">
    <property type="entry name" value="ARGINASE/AGMATINASE"/>
    <property type="match status" value="1"/>
</dbReference>
<reference evidence="7 8" key="1">
    <citation type="journal article" date="2016" name="Nat. Commun.">
        <title>Thousands of microbial genomes shed light on interconnected biogeochemical processes in an aquifer system.</title>
        <authorList>
            <person name="Anantharaman K."/>
            <person name="Brown C.T."/>
            <person name="Hug L.A."/>
            <person name="Sharon I."/>
            <person name="Castelle C.J."/>
            <person name="Probst A.J."/>
            <person name="Thomas B.C."/>
            <person name="Singh A."/>
            <person name="Wilkins M.J."/>
            <person name="Karaoz U."/>
            <person name="Brodie E.L."/>
            <person name="Williams K.H."/>
            <person name="Hubbard S.S."/>
            <person name="Banfield J.F."/>
        </authorList>
    </citation>
    <scope>NUCLEOTIDE SEQUENCE [LARGE SCALE GENOMIC DNA]</scope>
</reference>
<comment type="caution">
    <text evidence="7">The sequence shown here is derived from an EMBL/GenBank/DDBJ whole genome shotgun (WGS) entry which is preliminary data.</text>
</comment>
<sequence length="322" mass="35452">MTKLLKKSTAAIYEKQSDLDDLRLKNIVANWDGRTKIDIGIIGIPFDYGVQLSGGRPGAARAPDTIRSQLKRYGTACNSEKKADLSKLKIADLGNMKVFFRDSLRTYAAVIGVMAKAYDGLVDTIIALGGGNDITYATVSALQRSRKQTLGGMSIDAHFDVRSTRGGKITSGTPYRRLIEDKILPGNNFWEAGIQGQVNSVIHERWLKKQGAKIVSLSEIREKGVIAEFKSFEKATRRCKMIFVSIDIDSVAQAFAPGSSAPSPDGLFPEDILQFAYLAGLNQKVKLFEVVEVNPRYDVDNRTSRLATNIVIQFLTGRSLIK</sequence>
<dbReference type="PROSITE" id="PS01053">
    <property type="entry name" value="ARGINASE_1"/>
    <property type="match status" value="1"/>
</dbReference>
<dbReference type="PROSITE" id="PS51409">
    <property type="entry name" value="ARGINASE_2"/>
    <property type="match status" value="1"/>
</dbReference>
<evidence type="ECO:0000256" key="1">
    <source>
        <dbReference type="ARBA" id="ARBA00022723"/>
    </source>
</evidence>
<dbReference type="InterPro" id="IPR020855">
    <property type="entry name" value="Ureohydrolase_Mn_BS"/>
</dbReference>
<dbReference type="SUPFAM" id="SSF52768">
    <property type="entry name" value="Arginase/deacetylase"/>
    <property type="match status" value="1"/>
</dbReference>
<dbReference type="InterPro" id="IPR006035">
    <property type="entry name" value="Ureohydrolase"/>
</dbReference>
<evidence type="ECO:0000313" key="7">
    <source>
        <dbReference type="EMBL" id="OGZ93594.1"/>
    </source>
</evidence>
<dbReference type="GO" id="GO:0008783">
    <property type="term" value="F:agmatinase activity"/>
    <property type="evidence" value="ECO:0007669"/>
    <property type="project" value="TreeGrafter"/>
</dbReference>
<evidence type="ECO:0000256" key="3">
    <source>
        <dbReference type="ARBA" id="ARBA00022808"/>
    </source>
</evidence>
<name>A0A1G2K2E2_9BACT</name>
<dbReference type="EMBL" id="MHQC01000056">
    <property type="protein sequence ID" value="OGZ93594.1"/>
    <property type="molecule type" value="Genomic_DNA"/>
</dbReference>
<dbReference type="PIRSF" id="PIRSF036979">
    <property type="entry name" value="Arginase"/>
    <property type="match status" value="1"/>
</dbReference>